<evidence type="ECO:0000313" key="2">
    <source>
        <dbReference type="Proteomes" id="UP000188268"/>
    </source>
</evidence>
<reference evidence="1 2" key="1">
    <citation type="submission" date="2013-09" db="EMBL/GenBank/DDBJ databases">
        <title>Corchorus capsularis genome sequencing.</title>
        <authorList>
            <person name="Alam M."/>
            <person name="Haque M.S."/>
            <person name="Islam M.S."/>
            <person name="Emdad E.M."/>
            <person name="Islam M.M."/>
            <person name="Ahmed B."/>
            <person name="Halim A."/>
            <person name="Hossen Q.M.M."/>
            <person name="Hossain M.Z."/>
            <person name="Ahmed R."/>
            <person name="Khan M.M."/>
            <person name="Islam R."/>
            <person name="Rashid M.M."/>
            <person name="Khan S.A."/>
            <person name="Rahman M.S."/>
            <person name="Alam M."/>
        </authorList>
    </citation>
    <scope>NUCLEOTIDE SEQUENCE [LARGE SCALE GENOMIC DNA]</scope>
    <source>
        <strain evidence="2">cv. CVL-1</strain>
        <tissue evidence="1">Whole seedling</tissue>
    </source>
</reference>
<comment type="caution">
    <text evidence="1">The sequence shown here is derived from an EMBL/GenBank/DDBJ whole genome shotgun (WGS) entry which is preliminary data.</text>
</comment>
<dbReference type="Gramene" id="OMO49924">
    <property type="protein sequence ID" value="OMO49924"/>
    <property type="gene ID" value="CCACVL1_30751"/>
</dbReference>
<proteinExistence type="predicted"/>
<name>A0A1R3FVR3_COCAP</name>
<evidence type="ECO:0000313" key="1">
    <source>
        <dbReference type="EMBL" id="OMO49924.1"/>
    </source>
</evidence>
<keyword evidence="2" id="KW-1185">Reference proteome</keyword>
<protein>
    <submittedName>
        <fullName evidence="1">Uncharacterized protein</fullName>
    </submittedName>
</protein>
<dbReference type="EMBL" id="AWWV01016334">
    <property type="protein sequence ID" value="OMO49924.1"/>
    <property type="molecule type" value="Genomic_DNA"/>
</dbReference>
<gene>
    <name evidence="1" type="ORF">CCACVL1_30751</name>
</gene>
<dbReference type="Proteomes" id="UP000188268">
    <property type="component" value="Unassembled WGS sequence"/>
</dbReference>
<organism evidence="1 2">
    <name type="scientific">Corchorus capsularis</name>
    <name type="common">Jute</name>
    <dbReference type="NCBI Taxonomy" id="210143"/>
    <lineage>
        <taxon>Eukaryota</taxon>
        <taxon>Viridiplantae</taxon>
        <taxon>Streptophyta</taxon>
        <taxon>Embryophyta</taxon>
        <taxon>Tracheophyta</taxon>
        <taxon>Spermatophyta</taxon>
        <taxon>Magnoliopsida</taxon>
        <taxon>eudicotyledons</taxon>
        <taxon>Gunneridae</taxon>
        <taxon>Pentapetalae</taxon>
        <taxon>rosids</taxon>
        <taxon>malvids</taxon>
        <taxon>Malvales</taxon>
        <taxon>Malvaceae</taxon>
        <taxon>Grewioideae</taxon>
        <taxon>Apeibeae</taxon>
        <taxon>Corchorus</taxon>
    </lineage>
</organism>
<dbReference type="AlphaFoldDB" id="A0A1R3FVR3"/>
<accession>A0A1R3FVR3</accession>
<sequence length="188" mass="21132">MMPASSGPGLATAWDLMMIKSSTALLEPLQLIPAFLHDLYPGIKAYINLRVGRVWETVYPGSVDPATADLLLNDARGSAMHVVISKNIIKYYEEGIIEGNTKFQKLDHDTDVYPKYHFNLATFDQIKSRNDYSPLLTDAAGLLLHVTEVTTVRMKDSEKMVDKMDAYIRLIRPLPLFSLFAGFVYMIS</sequence>